<protein>
    <recommendedName>
        <fullName evidence="1">FP protein C-terminal domain-containing protein</fullName>
    </recommendedName>
</protein>
<accession>A0A6S7JD60</accession>
<feature type="domain" description="FP protein C-terminal" evidence="1">
    <location>
        <begin position="205"/>
        <end position="256"/>
    </location>
</feature>
<dbReference type="Proteomes" id="UP001152795">
    <property type="component" value="Unassembled WGS sequence"/>
</dbReference>
<dbReference type="Pfam" id="PF25298">
    <property type="entry name" value="Baculo_FP_2nd"/>
    <property type="match status" value="1"/>
</dbReference>
<gene>
    <name evidence="2" type="ORF">PACLA_8A068755</name>
</gene>
<proteinExistence type="predicted"/>
<evidence type="ECO:0000259" key="1">
    <source>
        <dbReference type="Pfam" id="PF25298"/>
    </source>
</evidence>
<dbReference type="InterPro" id="IPR057251">
    <property type="entry name" value="FP_C"/>
</dbReference>
<dbReference type="Gene3D" id="3.30.70.1820">
    <property type="entry name" value="L1 transposable element, RRM domain"/>
    <property type="match status" value="1"/>
</dbReference>
<sequence length="257" mass="29394">MAATKQLRKENEELREEITQLKEKLDEISLGLKVASQKGTTTLDQTKSIEFLSNQHDDFVKFTTTAMKDIREITTRLDKIEKKCDSITQAVDDIESYSYRYNIKIHGVPMTAENESSGQTTNLCLKLFAAIGVSDCTIQDIDIAHRLPARNPSSRPNAIVCKFTRRIVKERIMAARKQLSNVSASQLDLPGSAPLNRLSIYDHLTPKQQNLFYEAKKYREVKQYKYCWVKQGVIFLRKNDSSTVIKLNKLEDLTSLQ</sequence>
<name>A0A6S7JD60_PARCT</name>
<organism evidence="2 3">
    <name type="scientific">Paramuricea clavata</name>
    <name type="common">Red gorgonian</name>
    <name type="synonym">Violescent sea-whip</name>
    <dbReference type="NCBI Taxonomy" id="317549"/>
    <lineage>
        <taxon>Eukaryota</taxon>
        <taxon>Metazoa</taxon>
        <taxon>Cnidaria</taxon>
        <taxon>Anthozoa</taxon>
        <taxon>Octocorallia</taxon>
        <taxon>Malacalcyonacea</taxon>
        <taxon>Plexauridae</taxon>
        <taxon>Paramuricea</taxon>
    </lineage>
</organism>
<dbReference type="OrthoDB" id="5984307at2759"/>
<dbReference type="AlphaFoldDB" id="A0A6S7JD60"/>
<keyword evidence="3" id="KW-1185">Reference proteome</keyword>
<reference evidence="2" key="1">
    <citation type="submission" date="2020-04" db="EMBL/GenBank/DDBJ databases">
        <authorList>
            <person name="Alioto T."/>
            <person name="Alioto T."/>
            <person name="Gomez Garrido J."/>
        </authorList>
    </citation>
    <scope>NUCLEOTIDE SEQUENCE</scope>
    <source>
        <strain evidence="2">A484AB</strain>
    </source>
</reference>
<evidence type="ECO:0000313" key="2">
    <source>
        <dbReference type="EMBL" id="CAB4028004.1"/>
    </source>
</evidence>
<evidence type="ECO:0000313" key="3">
    <source>
        <dbReference type="Proteomes" id="UP001152795"/>
    </source>
</evidence>
<dbReference type="EMBL" id="CACRXK020015180">
    <property type="protein sequence ID" value="CAB4028004.1"/>
    <property type="molecule type" value="Genomic_DNA"/>
</dbReference>
<comment type="caution">
    <text evidence="2">The sequence shown here is derived from an EMBL/GenBank/DDBJ whole genome shotgun (WGS) entry which is preliminary data.</text>
</comment>